<organism evidence="1 2">
    <name type="scientific">Trifolium medium</name>
    <dbReference type="NCBI Taxonomy" id="97028"/>
    <lineage>
        <taxon>Eukaryota</taxon>
        <taxon>Viridiplantae</taxon>
        <taxon>Streptophyta</taxon>
        <taxon>Embryophyta</taxon>
        <taxon>Tracheophyta</taxon>
        <taxon>Spermatophyta</taxon>
        <taxon>Magnoliopsida</taxon>
        <taxon>eudicotyledons</taxon>
        <taxon>Gunneridae</taxon>
        <taxon>Pentapetalae</taxon>
        <taxon>rosids</taxon>
        <taxon>fabids</taxon>
        <taxon>Fabales</taxon>
        <taxon>Fabaceae</taxon>
        <taxon>Papilionoideae</taxon>
        <taxon>50 kb inversion clade</taxon>
        <taxon>NPAAA clade</taxon>
        <taxon>Hologalegina</taxon>
        <taxon>IRL clade</taxon>
        <taxon>Trifolieae</taxon>
        <taxon>Trifolium</taxon>
    </lineage>
</organism>
<evidence type="ECO:0000313" key="2">
    <source>
        <dbReference type="Proteomes" id="UP000265520"/>
    </source>
</evidence>
<protein>
    <submittedName>
        <fullName evidence="1">Uncharacterized protein</fullName>
    </submittedName>
</protein>
<comment type="caution">
    <text evidence="1">The sequence shown here is derived from an EMBL/GenBank/DDBJ whole genome shotgun (WGS) entry which is preliminary data.</text>
</comment>
<accession>A0A392S5V3</accession>
<evidence type="ECO:0000313" key="1">
    <source>
        <dbReference type="EMBL" id="MCI43564.1"/>
    </source>
</evidence>
<proteinExistence type="predicted"/>
<dbReference type="Proteomes" id="UP000265520">
    <property type="component" value="Unassembled WGS sequence"/>
</dbReference>
<dbReference type="AlphaFoldDB" id="A0A392S5V3"/>
<dbReference type="EMBL" id="LXQA010319128">
    <property type="protein sequence ID" value="MCI43564.1"/>
    <property type="molecule type" value="Genomic_DNA"/>
</dbReference>
<sequence length="41" mass="4469">VEPPLPKSPDFSKIVESVSLYALFTLSAGSVQKSGYIKKQE</sequence>
<feature type="non-terminal residue" evidence="1">
    <location>
        <position position="1"/>
    </location>
</feature>
<reference evidence="1 2" key="1">
    <citation type="journal article" date="2018" name="Front. Plant Sci.">
        <title>Red Clover (Trifolium pratense) and Zigzag Clover (T. medium) - A Picture of Genomic Similarities and Differences.</title>
        <authorList>
            <person name="Dluhosova J."/>
            <person name="Istvanek J."/>
            <person name="Nedelnik J."/>
            <person name="Repkova J."/>
        </authorList>
    </citation>
    <scope>NUCLEOTIDE SEQUENCE [LARGE SCALE GENOMIC DNA]</scope>
    <source>
        <strain evidence="2">cv. 10/8</strain>
        <tissue evidence="1">Leaf</tissue>
    </source>
</reference>
<name>A0A392S5V3_9FABA</name>
<keyword evidence="2" id="KW-1185">Reference proteome</keyword>